<keyword evidence="10" id="KW-0456">Lyase</keyword>
<evidence type="ECO:0000259" key="14">
    <source>
        <dbReference type="PROSITE" id="PS50125"/>
    </source>
</evidence>
<evidence type="ECO:0000256" key="9">
    <source>
        <dbReference type="ARBA" id="ARBA00022998"/>
    </source>
</evidence>
<dbReference type="Gene3D" id="3.30.70.1230">
    <property type="entry name" value="Nucleotide cyclase"/>
    <property type="match status" value="1"/>
</dbReference>
<comment type="similarity">
    <text evidence="2">Belongs to the adenylyl cyclase class-3 family.</text>
</comment>
<evidence type="ECO:0000256" key="1">
    <source>
        <dbReference type="ARBA" id="ARBA00001593"/>
    </source>
</evidence>
<dbReference type="SUPFAM" id="SSF52058">
    <property type="entry name" value="L domain-like"/>
    <property type="match status" value="1"/>
</dbReference>
<dbReference type="GO" id="GO:0035556">
    <property type="term" value="P:intracellular signal transduction"/>
    <property type="evidence" value="ECO:0007669"/>
    <property type="project" value="InterPro"/>
</dbReference>
<dbReference type="Pfam" id="PF23010">
    <property type="entry name" value="RA_3"/>
    <property type="match status" value="1"/>
</dbReference>
<protein>
    <recommendedName>
        <fullName evidence="4">Adenylate cyclase</fullName>
        <ecNumber evidence="3">4.6.1.1</ecNumber>
    </recommendedName>
    <alternativeName>
        <fullName evidence="11">ATP pyrophosphate-lyase</fullName>
    </alternativeName>
    <alternativeName>
        <fullName evidence="12">Adenylyl cyclase</fullName>
    </alternativeName>
</protein>
<feature type="domain" description="Ras-associating" evidence="15">
    <location>
        <begin position="163"/>
        <end position="266"/>
    </location>
</feature>
<evidence type="ECO:0000256" key="13">
    <source>
        <dbReference type="SAM" id="MobiDB-lite"/>
    </source>
</evidence>
<dbReference type="PROSITE" id="PS50200">
    <property type="entry name" value="RA"/>
    <property type="match status" value="1"/>
</dbReference>
<feature type="domain" description="PPM-type phosphatase" evidence="16">
    <location>
        <begin position="743"/>
        <end position="1016"/>
    </location>
</feature>
<dbReference type="PANTHER" id="PTHR48051">
    <property type="match status" value="1"/>
</dbReference>
<sequence>MDGIVDLKTVPEIPSDAHNGEISSPSSGTHSSSLSSDVSSTYRNRPSIRARLPSSSHGVFRDPFAPAPPNSKRKAGPPAYDGRKISPKTRPLSGDSQLWKAPESWAVEPGNEDFGNAQEPTSTDDEDMLLTEGDPLVECPDVAKKKNLRKRRRSSLGKTINKPTYKFRIYRADSTYHVASIELSATVKQLMKYLNNKLLLDPDRETHRLYLKERGRERILSMTEKPANIVRKRLQEAGYEEADGLPSLGMDDIQFLMKFVYKSNVLGRTPQQEDILDNLEFVDLTARALTTVPVALYPHADAIVLLNLSRNPMLEIPLDFIQSCTSLRELRLSGMAMKKVPQSVRHCTTLHRLDLSCNRITDLDDAGLEDIPGLRTLKLQNNGMERLPWHFPRLRSLRELNISNNKFRQLPEVVCKIPSLIDLDISFNMISDLPEEIGNLEALEKLVMLYALPSAIGKLQKLEKLDAHNNSINELPKTIWQCASLCIINVTSNLLGTLHEPASLEISVSPPSNMSASPYMERKPSATGSITNRTLPPLAYSLEKLYLGENRLTEDSLHPLMLLKELKALNLSFNDLQVIPPSFFKNLTCLEELYLSGNKLTALPTEDLPRLTSLKALYLNGNRLQSLPQELHKMQSLSILDVGSNNLKYNTNNWEFDWNWNFNSNLRYLNLSGNKRLEIKYDQKAAPLKDENGFEINLADFSHLHQLKVLGLMDVTTMFLPNIPDDNEDRRVRTSLSEVNKMAYGIADTLGGNLSMFDLVQPAFRERKNEAVFAMFGRASHIGSSNRVSKYLHDHFLCTFSEELEKVDEYLPENIHHALRRAFLKLNKFLHDFLYAPQHRKSSVVSASGHSTDAVDMSSVRSGASGVVLYFVDRTLYVANAGNALAVISRQGNAELLSRKHDPFDREETNRIRSAEGWISPKGYVNDEIDVSRSFGFYYLFPIVNARPDIVAWDLSELDEFVIIGNRGLWEFVSYQTAVDIARTVRGDPMIAAQKLRDFAISYGAEGTTMIMVISVAELFGGGPSSSRQPTTDLVDPEVFPVRRPDPTGDRGIARLDEEVPAPQGHLALVFTDIRNSTHLWECNAGMSHAINSHNLCLRRRLRLCGGYEVKTEGDAFICSFPNTMAALWWCLAVQIDLLNVAWPLEILECEDGKEIVDSAGRLIARGLSVRMGIHCGSPISDPDPTTHRMDYLGPVVNRAARISSSAGGGQIMCSADVIREVNASILVTEPPTEHTHEQPAKAVDAIRHIGVRIIPVGEVKLKGLEVPESLSLVYPAELAGRHDLETLQTNSDASGSRVQFSVEQMRELAMLCLRLETLTSSRVFRPLPRRKGSTANPAEDEALDANPVFLYGNPDVLLPTIDKASDNELMLLLDQLSMRIENALTALAVKQIVSLNKGDRNLL</sequence>
<dbReference type="CDD" id="cd00143">
    <property type="entry name" value="PP2Cc"/>
    <property type="match status" value="1"/>
</dbReference>
<dbReference type="Proteomes" id="UP000309038">
    <property type="component" value="Unassembled WGS sequence"/>
</dbReference>
<comment type="caution">
    <text evidence="17">The sequence shown here is derived from an EMBL/GenBank/DDBJ whole genome shotgun (WGS) entry which is preliminary data.</text>
</comment>
<dbReference type="EC" id="4.6.1.1" evidence="3"/>
<dbReference type="Pfam" id="PF00211">
    <property type="entry name" value="Guanylate_cyc"/>
    <property type="match status" value="1"/>
</dbReference>
<dbReference type="GO" id="GO:0004016">
    <property type="term" value="F:adenylate cyclase activity"/>
    <property type="evidence" value="ECO:0007669"/>
    <property type="project" value="UniProtKB-EC"/>
</dbReference>
<evidence type="ECO:0000313" key="17">
    <source>
        <dbReference type="EMBL" id="THG96705.1"/>
    </source>
</evidence>
<dbReference type="InterPro" id="IPR001932">
    <property type="entry name" value="PPM-type_phosphatase-like_dom"/>
</dbReference>
<evidence type="ECO:0000256" key="2">
    <source>
        <dbReference type="ARBA" id="ARBA00005381"/>
    </source>
</evidence>
<dbReference type="GO" id="GO:0006171">
    <property type="term" value="P:cAMP biosynthetic process"/>
    <property type="evidence" value="ECO:0007669"/>
    <property type="project" value="UniProtKB-KW"/>
</dbReference>
<dbReference type="SUPFAM" id="SSF55073">
    <property type="entry name" value="Nucleotide cyclase"/>
    <property type="match status" value="1"/>
</dbReference>
<evidence type="ECO:0000256" key="8">
    <source>
        <dbReference type="ARBA" id="ARBA00022842"/>
    </source>
</evidence>
<keyword evidence="18" id="KW-1185">Reference proteome</keyword>
<evidence type="ECO:0000259" key="15">
    <source>
        <dbReference type="PROSITE" id="PS50200"/>
    </source>
</evidence>
<feature type="domain" description="Guanylate cyclase" evidence="14">
    <location>
        <begin position="1068"/>
        <end position="1204"/>
    </location>
</feature>
<keyword evidence="8" id="KW-0460">Magnesium</keyword>
<dbReference type="InterPro" id="IPR001611">
    <property type="entry name" value="Leu-rich_rpt"/>
</dbReference>
<dbReference type="InterPro" id="IPR001054">
    <property type="entry name" value="A/G_cyclase"/>
</dbReference>
<keyword evidence="5" id="KW-0433">Leucine-rich repeat</keyword>
<dbReference type="SMART" id="SM00332">
    <property type="entry name" value="PP2Cc"/>
    <property type="match status" value="1"/>
</dbReference>
<evidence type="ECO:0000256" key="7">
    <source>
        <dbReference type="ARBA" id="ARBA00022737"/>
    </source>
</evidence>
<dbReference type="InterPro" id="IPR003591">
    <property type="entry name" value="Leu-rich_rpt_typical-subtyp"/>
</dbReference>
<dbReference type="CDD" id="cd17214">
    <property type="entry name" value="RA_CYR1_like"/>
    <property type="match status" value="1"/>
</dbReference>
<dbReference type="Pfam" id="PF13855">
    <property type="entry name" value="LRR_8"/>
    <property type="match status" value="2"/>
</dbReference>
<dbReference type="InterPro" id="IPR055071">
    <property type="entry name" value="RA_PHLPP-like"/>
</dbReference>
<dbReference type="PROSITE" id="PS51450">
    <property type="entry name" value="LRR"/>
    <property type="match status" value="5"/>
</dbReference>
<dbReference type="SMART" id="SM00364">
    <property type="entry name" value="LRR_BAC"/>
    <property type="match status" value="6"/>
</dbReference>
<dbReference type="SMART" id="SM00369">
    <property type="entry name" value="LRR_TYP"/>
    <property type="match status" value="8"/>
</dbReference>
<evidence type="ECO:0000256" key="12">
    <source>
        <dbReference type="ARBA" id="ARBA00032637"/>
    </source>
</evidence>
<dbReference type="PROSITE" id="PS51746">
    <property type="entry name" value="PPM_2"/>
    <property type="match status" value="1"/>
</dbReference>
<evidence type="ECO:0000256" key="10">
    <source>
        <dbReference type="ARBA" id="ARBA00023239"/>
    </source>
</evidence>
<feature type="region of interest" description="Disordered" evidence="13">
    <location>
        <begin position="1"/>
        <end position="126"/>
    </location>
</feature>
<feature type="compositionally biased region" description="Low complexity" evidence="13">
    <location>
        <begin position="23"/>
        <end position="40"/>
    </location>
</feature>
<keyword evidence="7" id="KW-0677">Repeat</keyword>
<dbReference type="Gene3D" id="3.60.40.10">
    <property type="entry name" value="PPM-type phosphatase domain"/>
    <property type="match status" value="1"/>
</dbReference>
<keyword evidence="6" id="KW-0479">Metal-binding</keyword>
<comment type="catalytic activity">
    <reaction evidence="1">
        <text>ATP = 3',5'-cyclic AMP + diphosphate</text>
        <dbReference type="Rhea" id="RHEA:15389"/>
        <dbReference type="ChEBI" id="CHEBI:30616"/>
        <dbReference type="ChEBI" id="CHEBI:33019"/>
        <dbReference type="ChEBI" id="CHEBI:58165"/>
        <dbReference type="EC" id="4.6.1.1"/>
    </reaction>
</comment>
<dbReference type="Gene3D" id="3.80.10.10">
    <property type="entry name" value="Ribonuclease Inhibitor"/>
    <property type="match status" value="2"/>
</dbReference>
<evidence type="ECO:0000256" key="4">
    <source>
        <dbReference type="ARBA" id="ARBA00021420"/>
    </source>
</evidence>
<organism evidence="17 18">
    <name type="scientific">Hermanssonia centrifuga</name>
    <dbReference type="NCBI Taxonomy" id="98765"/>
    <lineage>
        <taxon>Eukaryota</taxon>
        <taxon>Fungi</taxon>
        <taxon>Dikarya</taxon>
        <taxon>Basidiomycota</taxon>
        <taxon>Agaricomycotina</taxon>
        <taxon>Agaricomycetes</taxon>
        <taxon>Polyporales</taxon>
        <taxon>Meruliaceae</taxon>
        <taxon>Hermanssonia</taxon>
    </lineage>
</organism>
<accession>A0A4S4KEZ0</accession>
<dbReference type="InterPro" id="IPR050216">
    <property type="entry name" value="LRR_domain-containing"/>
</dbReference>
<dbReference type="InterPro" id="IPR036457">
    <property type="entry name" value="PPM-type-like_dom_sf"/>
</dbReference>
<keyword evidence="9" id="KW-0115">cAMP biosynthesis</keyword>
<dbReference type="InterPro" id="IPR032675">
    <property type="entry name" value="LRR_dom_sf"/>
</dbReference>
<dbReference type="SUPFAM" id="SSF52047">
    <property type="entry name" value="RNI-like"/>
    <property type="match status" value="1"/>
</dbReference>
<dbReference type="InterPro" id="IPR029787">
    <property type="entry name" value="Nucleotide_cyclase"/>
</dbReference>
<dbReference type="PANTHER" id="PTHR48051:SF54">
    <property type="entry name" value="LEUCINE-RICH REPEAT-CONTAINING PROTEIN"/>
    <property type="match status" value="1"/>
</dbReference>
<evidence type="ECO:0000256" key="6">
    <source>
        <dbReference type="ARBA" id="ARBA00022723"/>
    </source>
</evidence>
<evidence type="ECO:0000313" key="18">
    <source>
        <dbReference type="Proteomes" id="UP000309038"/>
    </source>
</evidence>
<evidence type="ECO:0000259" key="16">
    <source>
        <dbReference type="PROSITE" id="PS51746"/>
    </source>
</evidence>
<name>A0A4S4KEZ0_9APHY</name>
<dbReference type="Pfam" id="PF00481">
    <property type="entry name" value="PP2C"/>
    <property type="match status" value="1"/>
</dbReference>
<dbReference type="EMBL" id="SGPJ01000215">
    <property type="protein sequence ID" value="THG96705.1"/>
    <property type="molecule type" value="Genomic_DNA"/>
</dbReference>
<dbReference type="GO" id="GO:0046872">
    <property type="term" value="F:metal ion binding"/>
    <property type="evidence" value="ECO:0007669"/>
    <property type="project" value="UniProtKB-KW"/>
</dbReference>
<dbReference type="InterPro" id="IPR000159">
    <property type="entry name" value="RA_dom"/>
</dbReference>
<evidence type="ECO:0000256" key="3">
    <source>
        <dbReference type="ARBA" id="ARBA00012201"/>
    </source>
</evidence>
<dbReference type="CDD" id="cd07302">
    <property type="entry name" value="CHD"/>
    <property type="match status" value="1"/>
</dbReference>
<reference evidence="17 18" key="1">
    <citation type="submission" date="2019-02" db="EMBL/GenBank/DDBJ databases">
        <title>Genome sequencing of the rare red list fungi Phlebia centrifuga.</title>
        <authorList>
            <person name="Buettner E."/>
            <person name="Kellner H."/>
        </authorList>
    </citation>
    <scope>NUCLEOTIDE SEQUENCE [LARGE SCALE GENOMIC DNA]</scope>
    <source>
        <strain evidence="17 18">DSM 108282</strain>
    </source>
</reference>
<evidence type="ECO:0000256" key="11">
    <source>
        <dbReference type="ARBA" id="ARBA00032597"/>
    </source>
</evidence>
<gene>
    <name evidence="17" type="ORF">EW026_g5182</name>
</gene>
<dbReference type="SMART" id="SM00044">
    <property type="entry name" value="CYCc"/>
    <property type="match status" value="1"/>
</dbReference>
<dbReference type="SUPFAM" id="SSF81606">
    <property type="entry name" value="PP2C-like"/>
    <property type="match status" value="1"/>
</dbReference>
<dbReference type="GO" id="GO:0005737">
    <property type="term" value="C:cytoplasm"/>
    <property type="evidence" value="ECO:0007669"/>
    <property type="project" value="TreeGrafter"/>
</dbReference>
<dbReference type="PROSITE" id="PS50125">
    <property type="entry name" value="GUANYLATE_CYCLASE_2"/>
    <property type="match status" value="1"/>
</dbReference>
<evidence type="ECO:0000256" key="5">
    <source>
        <dbReference type="ARBA" id="ARBA00022614"/>
    </source>
</evidence>
<proteinExistence type="inferred from homology"/>